<evidence type="ECO:0000313" key="2">
    <source>
        <dbReference type="EMBL" id="GAA0932542.1"/>
    </source>
</evidence>
<dbReference type="CDD" id="cd01300">
    <property type="entry name" value="YtcJ_like"/>
    <property type="match status" value="1"/>
</dbReference>
<reference evidence="2 3" key="1">
    <citation type="journal article" date="2019" name="Int. J. Syst. Evol. Microbiol.">
        <title>The Global Catalogue of Microorganisms (GCM) 10K type strain sequencing project: providing services to taxonomists for standard genome sequencing and annotation.</title>
        <authorList>
            <consortium name="The Broad Institute Genomics Platform"/>
            <consortium name="The Broad Institute Genome Sequencing Center for Infectious Disease"/>
            <person name="Wu L."/>
            <person name="Ma J."/>
        </authorList>
    </citation>
    <scope>NUCLEOTIDE SEQUENCE [LARGE SCALE GENOMIC DNA]</scope>
    <source>
        <strain evidence="2 3">JCM 10977</strain>
    </source>
</reference>
<accession>A0ABN1PSC4</accession>
<dbReference type="Gene3D" id="3.10.310.70">
    <property type="match status" value="1"/>
</dbReference>
<gene>
    <name evidence="2" type="ORF">GCM10009554_17080</name>
</gene>
<proteinExistence type="predicted"/>
<dbReference type="SUPFAM" id="SSF51338">
    <property type="entry name" value="Composite domain of metallo-dependent hydrolases"/>
    <property type="match status" value="1"/>
</dbReference>
<keyword evidence="3" id="KW-1185">Reference proteome</keyword>
<name>A0ABN1PSC4_9ACTN</name>
<evidence type="ECO:0000259" key="1">
    <source>
        <dbReference type="Pfam" id="PF07969"/>
    </source>
</evidence>
<dbReference type="InterPro" id="IPR011059">
    <property type="entry name" value="Metal-dep_hydrolase_composite"/>
</dbReference>
<dbReference type="InterPro" id="IPR013108">
    <property type="entry name" value="Amidohydro_3"/>
</dbReference>
<dbReference type="PANTHER" id="PTHR22642">
    <property type="entry name" value="IMIDAZOLONEPROPIONASE"/>
    <property type="match status" value="1"/>
</dbReference>
<organism evidence="2 3">
    <name type="scientific">Kribbella koreensis</name>
    <dbReference type="NCBI Taxonomy" id="57909"/>
    <lineage>
        <taxon>Bacteria</taxon>
        <taxon>Bacillati</taxon>
        <taxon>Actinomycetota</taxon>
        <taxon>Actinomycetes</taxon>
        <taxon>Propionibacteriales</taxon>
        <taxon>Kribbellaceae</taxon>
        <taxon>Kribbella</taxon>
    </lineage>
</organism>
<comment type="caution">
    <text evidence="2">The sequence shown here is derived from an EMBL/GenBank/DDBJ whole genome shotgun (WGS) entry which is preliminary data.</text>
</comment>
<dbReference type="Proteomes" id="UP001500542">
    <property type="component" value="Unassembled WGS sequence"/>
</dbReference>
<protein>
    <submittedName>
        <fullName evidence="2">Amidohydrolase</fullName>
    </submittedName>
</protein>
<feature type="domain" description="Amidohydrolase 3" evidence="1">
    <location>
        <begin position="66"/>
        <end position="557"/>
    </location>
</feature>
<sequence>MDTLFTNGSLFDGRAHQPGWSAVVSEGRIIAAGPGPQPSPGATSAASSARLSCLLDHFGLRAAQTEVIDLAGGLLLPGFVDAHVHPVQGGLERARCDLSPLSGRAATLAAISAYAEANPGVEWILGGGWHQPDYPGGAPLAADLDAIVGDRPVFLANADHHGAWVNSRALELAGIDARTPDPADGRIERDPAGNPTGTLHEGAMDLVGHLVPPTTHDEQVAALLGAQAYLHSFGITGWQDAIFGDYANLDDSTPAYVELANDGRLTARVNGALWWRRDLGAEQLPSLIERRDALQHPRLRAGSVKIMQDGVAENFTAGLLDPYYDGCGCRTANAGLSFVDPIALRDHITALDEAGFQVHVHAIGDRAVREALDAFEATKAANGYTDRRHHIAHLQVIHPDDVGRFAALNVTANLQALWAAHEPQMDELTIPFLGPERTRWQYPFGDLARSGARLAAGSDWPVSSPDPLAAVQVAVNRRHRDSEYEPFLPEQALDLATALAAYTSGSAWVNHADETGRIAPGMLADLAVLDRDPFAQPVEEIGEARVVATYVEGDCVYGE</sequence>
<dbReference type="InterPro" id="IPR033932">
    <property type="entry name" value="YtcJ-like"/>
</dbReference>
<dbReference type="EMBL" id="BAAAHK010000004">
    <property type="protein sequence ID" value="GAA0932542.1"/>
    <property type="molecule type" value="Genomic_DNA"/>
</dbReference>
<dbReference type="SUPFAM" id="SSF51556">
    <property type="entry name" value="Metallo-dependent hydrolases"/>
    <property type="match status" value="1"/>
</dbReference>
<dbReference type="RefSeq" id="WP_343966687.1">
    <property type="nucleotide sequence ID" value="NZ_BAAAHK010000004.1"/>
</dbReference>
<dbReference type="InterPro" id="IPR032466">
    <property type="entry name" value="Metal_Hydrolase"/>
</dbReference>
<dbReference type="Gene3D" id="2.30.40.10">
    <property type="entry name" value="Urease, subunit C, domain 1"/>
    <property type="match status" value="1"/>
</dbReference>
<dbReference type="Gene3D" id="3.20.20.140">
    <property type="entry name" value="Metal-dependent hydrolases"/>
    <property type="match status" value="1"/>
</dbReference>
<dbReference type="PANTHER" id="PTHR22642:SF2">
    <property type="entry name" value="PROTEIN LONG AFTER FAR-RED 3"/>
    <property type="match status" value="1"/>
</dbReference>
<evidence type="ECO:0000313" key="3">
    <source>
        <dbReference type="Proteomes" id="UP001500542"/>
    </source>
</evidence>
<dbReference type="Pfam" id="PF07969">
    <property type="entry name" value="Amidohydro_3"/>
    <property type="match status" value="1"/>
</dbReference>